<dbReference type="InterPro" id="IPR025713">
    <property type="entry name" value="MotB-like_N_dom"/>
</dbReference>
<reference evidence="9 10" key="1">
    <citation type="submission" date="2013-08" db="EMBL/GenBank/DDBJ databases">
        <authorList>
            <person name="Weinstock G."/>
            <person name="Sodergren E."/>
            <person name="Wylie T."/>
            <person name="Fulton L."/>
            <person name="Fulton R."/>
            <person name="Fronick C."/>
            <person name="O'Laughlin M."/>
            <person name="Godfrey J."/>
            <person name="Miner T."/>
            <person name="Herter B."/>
            <person name="Appelbaum E."/>
            <person name="Cordes M."/>
            <person name="Lek S."/>
            <person name="Wollam A."/>
            <person name="Pepin K.H."/>
            <person name="Palsikar V.B."/>
            <person name="Mitreva M."/>
            <person name="Wilson R.K."/>
        </authorList>
    </citation>
    <scope>NUCLEOTIDE SEQUENCE [LARGE SCALE GENOMIC DNA]</scope>
    <source>
        <strain evidence="9 10">ATCC 700332</strain>
    </source>
</reference>
<dbReference type="Proteomes" id="UP000016649">
    <property type="component" value="Unassembled WGS sequence"/>
</dbReference>
<dbReference type="PROSITE" id="PS51123">
    <property type="entry name" value="OMPA_2"/>
    <property type="match status" value="1"/>
</dbReference>
<comment type="subcellular location">
    <subcellularLocation>
        <location evidence="1">Cell membrane</location>
        <topology evidence="1">Single-pass membrane protein</topology>
    </subcellularLocation>
</comment>
<keyword evidence="9" id="KW-0282">Flagellum</keyword>
<dbReference type="Gene3D" id="3.30.1330.60">
    <property type="entry name" value="OmpA-like domain"/>
    <property type="match status" value="1"/>
</dbReference>
<dbReference type="SUPFAM" id="SSF103088">
    <property type="entry name" value="OmpA-like"/>
    <property type="match status" value="1"/>
</dbReference>
<comment type="similarity">
    <text evidence="2">Belongs to the MotB family.</text>
</comment>
<keyword evidence="9" id="KW-0969">Cilium</keyword>
<evidence type="ECO:0000256" key="2">
    <source>
        <dbReference type="ARBA" id="ARBA00008914"/>
    </source>
</evidence>
<dbReference type="NCBIfam" id="NF005195">
    <property type="entry name" value="PRK06667.1"/>
    <property type="match status" value="1"/>
</dbReference>
<evidence type="ECO:0000313" key="9">
    <source>
        <dbReference type="EMBL" id="ERJ92613.1"/>
    </source>
</evidence>
<keyword evidence="6 7" id="KW-0472">Membrane</keyword>
<organism evidence="9 10">
    <name type="scientific">Treponema lecithinolyticum ATCC 700332</name>
    <dbReference type="NCBI Taxonomy" id="1321815"/>
    <lineage>
        <taxon>Bacteria</taxon>
        <taxon>Pseudomonadati</taxon>
        <taxon>Spirochaetota</taxon>
        <taxon>Spirochaetia</taxon>
        <taxon>Spirochaetales</taxon>
        <taxon>Treponemataceae</taxon>
        <taxon>Treponema</taxon>
    </lineage>
</organism>
<dbReference type="RefSeq" id="WP_021687576.1">
    <property type="nucleotide sequence ID" value="NZ_KI260567.1"/>
</dbReference>
<dbReference type="Pfam" id="PF00691">
    <property type="entry name" value="OmpA"/>
    <property type="match status" value="1"/>
</dbReference>
<proteinExistence type="inferred from homology"/>
<dbReference type="InterPro" id="IPR036737">
    <property type="entry name" value="OmpA-like_sf"/>
</dbReference>
<evidence type="ECO:0000256" key="4">
    <source>
        <dbReference type="ARBA" id="ARBA00022692"/>
    </source>
</evidence>
<feature type="domain" description="OmpA-like" evidence="8">
    <location>
        <begin position="113"/>
        <end position="237"/>
    </location>
</feature>
<keyword evidence="4" id="KW-0812">Transmembrane</keyword>
<evidence type="ECO:0000256" key="5">
    <source>
        <dbReference type="ARBA" id="ARBA00022989"/>
    </source>
</evidence>
<evidence type="ECO:0000256" key="3">
    <source>
        <dbReference type="ARBA" id="ARBA00022475"/>
    </source>
</evidence>
<keyword evidence="10" id="KW-1185">Reference proteome</keyword>
<dbReference type="Pfam" id="PF13677">
    <property type="entry name" value="MotB_plug"/>
    <property type="match status" value="1"/>
</dbReference>
<evidence type="ECO:0000256" key="1">
    <source>
        <dbReference type="ARBA" id="ARBA00004162"/>
    </source>
</evidence>
<dbReference type="PANTHER" id="PTHR30329">
    <property type="entry name" value="STATOR ELEMENT OF FLAGELLAR MOTOR COMPLEX"/>
    <property type="match status" value="1"/>
</dbReference>
<dbReference type="CDD" id="cd07185">
    <property type="entry name" value="OmpA_C-like"/>
    <property type="match status" value="1"/>
</dbReference>
<keyword evidence="5" id="KW-1133">Transmembrane helix</keyword>
<dbReference type="PANTHER" id="PTHR30329:SF21">
    <property type="entry name" value="LIPOPROTEIN YIAD-RELATED"/>
    <property type="match status" value="1"/>
</dbReference>
<evidence type="ECO:0000313" key="10">
    <source>
        <dbReference type="Proteomes" id="UP000016649"/>
    </source>
</evidence>
<evidence type="ECO:0000256" key="6">
    <source>
        <dbReference type="ARBA" id="ARBA00023136"/>
    </source>
</evidence>
<dbReference type="InterPro" id="IPR050330">
    <property type="entry name" value="Bact_OuterMem_StrucFunc"/>
</dbReference>
<dbReference type="InterPro" id="IPR006665">
    <property type="entry name" value="OmpA-like"/>
</dbReference>
<evidence type="ECO:0000259" key="8">
    <source>
        <dbReference type="PROSITE" id="PS51123"/>
    </source>
</evidence>
<keyword evidence="3" id="KW-1003">Cell membrane</keyword>
<evidence type="ECO:0000256" key="7">
    <source>
        <dbReference type="PROSITE-ProRule" id="PRU00473"/>
    </source>
</evidence>
<dbReference type="EMBL" id="AWVH01000033">
    <property type="protein sequence ID" value="ERJ92613.1"/>
    <property type="molecule type" value="Genomic_DNA"/>
</dbReference>
<keyword evidence="9" id="KW-0966">Cell projection</keyword>
<comment type="caution">
    <text evidence="9">The sequence shown here is derived from an EMBL/GenBank/DDBJ whole genome shotgun (WGS) entry which is preliminary data.</text>
</comment>
<protein>
    <submittedName>
        <fullName evidence="9">Flagellar motor protein MotB</fullName>
    </submittedName>
</protein>
<gene>
    <name evidence="9" type="ORF">HMPREF9193_01371</name>
</gene>
<sequence>MARRESKEPPKPSKAWLETYGDMITLMLCFFVMLFNPTEVDEIQLAQLTVALQGDPTSGGMSLSTGRLADLGNTVNSLPAMEKGKVLGLAVKKAVSLFAPEIRSNKISVTADERGLVITLASDSFFRENSAELNIDETRETLLHLAQFLSLSDLKERKFRIEGHTDSIAPDPALWQSNWELSAARALNVLHYLSDFGADERRFSVLGYADTQPKFADDTAEGRAYNRRIDVIILDEGHF</sequence>
<name>A0ABN0NYA5_TRELE</name>
<accession>A0ABN0NYA5</accession>